<evidence type="ECO:0000313" key="1">
    <source>
        <dbReference type="EMBL" id="MFF4773733.1"/>
    </source>
</evidence>
<comment type="caution">
    <text evidence="1">The sequence shown here is derived from an EMBL/GenBank/DDBJ whole genome shotgun (WGS) entry which is preliminary data.</text>
</comment>
<keyword evidence="2" id="KW-1185">Reference proteome</keyword>
<dbReference type="RefSeq" id="WP_066937806.1">
    <property type="nucleotide sequence ID" value="NZ_BBYK01000042.1"/>
</dbReference>
<sequence>MYVPLETALQVALSPERLTSYLNASRGDLPSALRLYAWNIEISAALLGPLHCLEITLRNAIDRELTDLYERRDWWDSPSARFDAITTSKIRDAKSLAEQGRSRVVPGHVIAELSFGFWVTLLGGHNGYEERLWRPALHRVFPGYRGLRKPLHVNLYHLRKLRNRIAHHEPVHQRHLTADHASILRMLDLLSADIADWARLNDRVPEVLARRRDVCAAAVPTRF</sequence>
<evidence type="ECO:0000313" key="2">
    <source>
        <dbReference type="Proteomes" id="UP001602119"/>
    </source>
</evidence>
<dbReference type="EMBL" id="JBIAXI010000007">
    <property type="protein sequence ID" value="MFF4773733.1"/>
    <property type="molecule type" value="Genomic_DNA"/>
</dbReference>
<accession>A0ABW6V358</accession>
<gene>
    <name evidence="1" type="ORF">ACFY05_12820</name>
</gene>
<reference evidence="1 2" key="1">
    <citation type="submission" date="2024-10" db="EMBL/GenBank/DDBJ databases">
        <title>The Natural Products Discovery Center: Release of the First 8490 Sequenced Strains for Exploring Actinobacteria Biosynthetic Diversity.</title>
        <authorList>
            <person name="Kalkreuter E."/>
            <person name="Kautsar S.A."/>
            <person name="Yang D."/>
            <person name="Bader C.D."/>
            <person name="Teijaro C.N."/>
            <person name="Fluegel L."/>
            <person name="Davis C.M."/>
            <person name="Simpson J.R."/>
            <person name="Lauterbach L."/>
            <person name="Steele A.D."/>
            <person name="Gui C."/>
            <person name="Meng S."/>
            <person name="Li G."/>
            <person name="Viehrig K."/>
            <person name="Ye F."/>
            <person name="Su P."/>
            <person name="Kiefer A.F."/>
            <person name="Nichols A."/>
            <person name="Cepeda A.J."/>
            <person name="Yan W."/>
            <person name="Fan B."/>
            <person name="Jiang Y."/>
            <person name="Adhikari A."/>
            <person name="Zheng C.-J."/>
            <person name="Schuster L."/>
            <person name="Cowan T.M."/>
            <person name="Smanski M.J."/>
            <person name="Chevrette M.G."/>
            <person name="De Carvalho L.P.S."/>
            <person name="Shen B."/>
        </authorList>
    </citation>
    <scope>NUCLEOTIDE SEQUENCE [LARGE SCALE GENOMIC DNA]</scope>
    <source>
        <strain evidence="1 2">NPDC001281</strain>
    </source>
</reference>
<organism evidence="1 2">
    <name type="scientific">Microtetraspora fusca</name>
    <dbReference type="NCBI Taxonomy" id="1997"/>
    <lineage>
        <taxon>Bacteria</taxon>
        <taxon>Bacillati</taxon>
        <taxon>Actinomycetota</taxon>
        <taxon>Actinomycetes</taxon>
        <taxon>Streptosporangiales</taxon>
        <taxon>Streptosporangiaceae</taxon>
        <taxon>Microtetraspora</taxon>
    </lineage>
</organism>
<name>A0ABW6V358_MICFU</name>
<dbReference type="Proteomes" id="UP001602119">
    <property type="component" value="Unassembled WGS sequence"/>
</dbReference>
<proteinExistence type="predicted"/>
<protein>
    <submittedName>
        <fullName evidence="1">Abi family protein</fullName>
    </submittedName>
</protein>